<protein>
    <recommendedName>
        <fullName evidence="2">Peptidase M1 membrane alanine aminopeptidase domain-containing protein</fullName>
    </recommendedName>
</protein>
<evidence type="ECO:0000313" key="4">
    <source>
        <dbReference type="Proteomes" id="UP001208689"/>
    </source>
</evidence>
<sequence length="645" mass="74409">MKNISWQKQSLFLVLTIFLMIVSSIQFPMFENAASQELNQIQHSRIEIPCSQDEDSPYVEEKLSNLSIYFQILESESKITGHLNLSYFNADPIAFSQIPFHLYLSGMEYISRKGKMEILGVRLLESPLTSLPYQVHEDQQLMWVNLSSDLQPNERIKIQINFTCTLPDGGIDRANEHGKDADSSRIFKASHCYPIPCVYDQWDGWNTDPYLPTGDPFYSDMAFYDIFVEAPAGMIIASTGELFSKKSVNGSILHHYNSAFPVREITFAASRYFQTETENVNGVNLTTYFLPKSTILWKTNALRFAKQALTLFNASFGTYPYPTLNIVQEYTNYGGMEYPCQVYISQAYDDMENAIYRIEKTIVHETGHQWFYQLIGVDEVDWGFLDEGLVCWATDFHYIDKYYPESYSFSGIEILNRVRNYAINTEFKPNTINLSVYECEEQNVDYWYVAYGKAPVIFEKLSLTLGPAIFLQGIQLFFTQFQFQIAMLSDLQAAMEQVSGENLDWFFLPWFDNPQIPKYAATDVRYDKNTQSVSFTIIDSNENYNPYKFSQQLPIKILKRDNIIYEGLKWINGTTTLNISVEEAPSKLKIVFSQDILHQFDLEEENWQEYTIKGGSIPGFDSVLLIGCSILAIGFHIFNTRKRAQ</sequence>
<dbReference type="InterPro" id="IPR050344">
    <property type="entry name" value="Peptidase_M1_aminopeptidases"/>
</dbReference>
<dbReference type="EMBL" id="CP104013">
    <property type="protein sequence ID" value="UYP45957.1"/>
    <property type="molecule type" value="Genomic_DNA"/>
</dbReference>
<gene>
    <name evidence="3" type="ORF">NEF87_002242</name>
</gene>
<feature type="transmembrane region" description="Helical" evidence="1">
    <location>
        <begin position="619"/>
        <end position="638"/>
    </location>
</feature>
<dbReference type="InterPro" id="IPR027268">
    <property type="entry name" value="Peptidase_M4/M1_CTD_sf"/>
</dbReference>
<keyword evidence="1" id="KW-1133">Transmembrane helix</keyword>
<dbReference type="Gene3D" id="1.10.390.10">
    <property type="entry name" value="Neutral Protease Domain 2"/>
    <property type="match status" value="1"/>
</dbReference>
<feature type="domain" description="Peptidase M1 membrane alanine aminopeptidase" evidence="2">
    <location>
        <begin position="302"/>
        <end position="510"/>
    </location>
</feature>
<dbReference type="Pfam" id="PF01433">
    <property type="entry name" value="Peptidase_M1"/>
    <property type="match status" value="1"/>
</dbReference>
<evidence type="ECO:0000256" key="1">
    <source>
        <dbReference type="SAM" id="Phobius"/>
    </source>
</evidence>
<dbReference type="PANTHER" id="PTHR11533">
    <property type="entry name" value="PROTEASE M1 ZINC METALLOPROTEASE"/>
    <property type="match status" value="1"/>
</dbReference>
<evidence type="ECO:0000313" key="3">
    <source>
        <dbReference type="EMBL" id="UYP45957.1"/>
    </source>
</evidence>
<organism evidence="3 4">
    <name type="scientific">Candidatus Lokiarchaeum ossiferum</name>
    <dbReference type="NCBI Taxonomy" id="2951803"/>
    <lineage>
        <taxon>Archaea</taxon>
        <taxon>Promethearchaeati</taxon>
        <taxon>Promethearchaeota</taxon>
        <taxon>Promethearchaeia</taxon>
        <taxon>Promethearchaeales</taxon>
        <taxon>Promethearchaeaceae</taxon>
        <taxon>Candidatus Lokiarchaeum</taxon>
    </lineage>
</organism>
<dbReference type="SUPFAM" id="SSF55486">
    <property type="entry name" value="Metalloproteases ('zincins'), catalytic domain"/>
    <property type="match status" value="1"/>
</dbReference>
<keyword evidence="1" id="KW-0472">Membrane</keyword>
<reference evidence="3" key="1">
    <citation type="submission" date="2022-09" db="EMBL/GenBank/DDBJ databases">
        <title>Actin cytoskeleton and complex cell architecture in an #Asgard archaeon.</title>
        <authorList>
            <person name="Ponce Toledo R.I."/>
            <person name="Schleper C."/>
            <person name="Rodrigues Oliveira T."/>
            <person name="Wollweber F."/>
            <person name="Xu J."/>
            <person name="Rittmann S."/>
            <person name="Klingl A."/>
            <person name="Pilhofer M."/>
        </authorList>
    </citation>
    <scope>NUCLEOTIDE SEQUENCE</scope>
    <source>
        <strain evidence="3">B-35</strain>
    </source>
</reference>
<keyword evidence="1" id="KW-0812">Transmembrane</keyword>
<name>A0ABY6HSW0_9ARCH</name>
<dbReference type="InterPro" id="IPR014782">
    <property type="entry name" value="Peptidase_M1_dom"/>
</dbReference>
<evidence type="ECO:0000259" key="2">
    <source>
        <dbReference type="Pfam" id="PF01433"/>
    </source>
</evidence>
<proteinExistence type="predicted"/>
<dbReference type="CDD" id="cd09604">
    <property type="entry name" value="M1_APN_like"/>
    <property type="match status" value="1"/>
</dbReference>
<accession>A0ABY6HSW0</accession>
<dbReference type="Proteomes" id="UP001208689">
    <property type="component" value="Chromosome"/>
</dbReference>
<dbReference type="PANTHER" id="PTHR11533:SF174">
    <property type="entry name" value="PUROMYCIN-SENSITIVE AMINOPEPTIDASE-RELATED"/>
    <property type="match status" value="1"/>
</dbReference>
<keyword evidence="4" id="KW-1185">Reference proteome</keyword>